<dbReference type="Proteomes" id="UP000235116">
    <property type="component" value="Chromosome"/>
</dbReference>
<keyword evidence="2" id="KW-1133">Transmembrane helix</keyword>
<accession>A0A2K9LNV4</accession>
<dbReference type="RefSeq" id="WP_101895196.1">
    <property type="nucleotide sequence ID" value="NZ_CP022684.1"/>
</dbReference>
<feature type="region of interest" description="Disordered" evidence="1">
    <location>
        <begin position="75"/>
        <end position="98"/>
    </location>
</feature>
<feature type="region of interest" description="Disordered" evidence="1">
    <location>
        <begin position="1"/>
        <end position="34"/>
    </location>
</feature>
<evidence type="ECO:0008006" key="5">
    <source>
        <dbReference type="Google" id="ProtNLM"/>
    </source>
</evidence>
<dbReference type="AlphaFoldDB" id="A0A2K9LNV4"/>
<name>A0A2K9LNV4_9GAMM</name>
<reference evidence="4" key="1">
    <citation type="submission" date="2017-08" db="EMBL/GenBank/DDBJ databases">
        <title>Direct submision.</title>
        <authorList>
            <person name="Kim S.-J."/>
            <person name="Rhee S.-K."/>
        </authorList>
    </citation>
    <scope>NUCLEOTIDE SEQUENCE [LARGE SCALE GENOMIC DNA]</scope>
    <source>
        <strain evidence="4">GI5</strain>
    </source>
</reference>
<sequence length="98" mass="11140">MASEQENETLAGRDPIQDLLQQSAKDGMETYDPDQSLRRVLSHARQQTATRDIASFFVSWIWMLFAGFGASMYQANQRRHPPARPVRPAPRQAKPSPE</sequence>
<keyword evidence="4" id="KW-1185">Reference proteome</keyword>
<keyword evidence="2" id="KW-0812">Transmembrane</keyword>
<gene>
    <name evidence="3" type="ORF">Kalk_15905</name>
</gene>
<keyword evidence="2" id="KW-0472">Membrane</keyword>
<dbReference type="OrthoDB" id="6228601at2"/>
<proteinExistence type="predicted"/>
<organism evidence="3 4">
    <name type="scientific">Ketobacter alkanivorans</name>
    <dbReference type="NCBI Taxonomy" id="1917421"/>
    <lineage>
        <taxon>Bacteria</taxon>
        <taxon>Pseudomonadati</taxon>
        <taxon>Pseudomonadota</taxon>
        <taxon>Gammaproteobacteria</taxon>
        <taxon>Pseudomonadales</taxon>
        <taxon>Ketobacteraceae</taxon>
        <taxon>Ketobacter</taxon>
    </lineage>
</organism>
<dbReference type="KEGG" id="kak:Kalk_15905"/>
<protein>
    <recommendedName>
        <fullName evidence="5">Transmembrane protein</fullName>
    </recommendedName>
</protein>
<dbReference type="EMBL" id="CP022684">
    <property type="protein sequence ID" value="AUM13821.1"/>
    <property type="molecule type" value="Genomic_DNA"/>
</dbReference>
<evidence type="ECO:0000313" key="4">
    <source>
        <dbReference type="Proteomes" id="UP000235116"/>
    </source>
</evidence>
<feature type="transmembrane region" description="Helical" evidence="2">
    <location>
        <begin position="53"/>
        <end position="73"/>
    </location>
</feature>
<feature type="compositionally biased region" description="Low complexity" evidence="1">
    <location>
        <begin position="89"/>
        <end position="98"/>
    </location>
</feature>
<evidence type="ECO:0000256" key="1">
    <source>
        <dbReference type="SAM" id="MobiDB-lite"/>
    </source>
</evidence>
<evidence type="ECO:0000256" key="2">
    <source>
        <dbReference type="SAM" id="Phobius"/>
    </source>
</evidence>
<evidence type="ECO:0000313" key="3">
    <source>
        <dbReference type="EMBL" id="AUM13821.1"/>
    </source>
</evidence>